<name>A0ABS6N4V3_9RHOB</name>
<dbReference type="Proteomes" id="UP001166293">
    <property type="component" value="Unassembled WGS sequence"/>
</dbReference>
<feature type="domain" description="PilZ" evidence="1">
    <location>
        <begin position="5"/>
        <end position="89"/>
    </location>
</feature>
<dbReference type="InterPro" id="IPR009875">
    <property type="entry name" value="PilZ_domain"/>
</dbReference>
<keyword evidence="3" id="KW-1185">Reference proteome</keyword>
<evidence type="ECO:0000313" key="2">
    <source>
        <dbReference type="EMBL" id="MBV2359037.1"/>
    </source>
</evidence>
<gene>
    <name evidence="2" type="ORF">KUH32_04555</name>
</gene>
<sequence>MQIRAPRWSSRFALNVRSVFGPRRVTVVNLSANGLRFRGVLARNPMDRVRFRLDDQDISARVVWQEADIGGMQFDRPLSNRTLAKLRETVQEA</sequence>
<protein>
    <submittedName>
        <fullName evidence="2">PilZ domain-containing protein</fullName>
    </submittedName>
</protein>
<comment type="caution">
    <text evidence="2">The sequence shown here is derived from an EMBL/GenBank/DDBJ whole genome shotgun (WGS) entry which is preliminary data.</text>
</comment>
<reference evidence="2" key="1">
    <citation type="submission" date="2021-06" db="EMBL/GenBank/DDBJ databases">
        <title>Thalassococcus sp. CAU 1522 isolated from sea sand, Republic of Korea.</title>
        <authorList>
            <person name="Kim W."/>
        </authorList>
    </citation>
    <scope>NUCLEOTIDE SEQUENCE</scope>
    <source>
        <strain evidence="2">CAU 1522</strain>
    </source>
</reference>
<accession>A0ABS6N4V3</accession>
<dbReference type="EMBL" id="JAHRWL010000001">
    <property type="protein sequence ID" value="MBV2359037.1"/>
    <property type="molecule type" value="Genomic_DNA"/>
</dbReference>
<proteinExistence type="predicted"/>
<evidence type="ECO:0000313" key="3">
    <source>
        <dbReference type="Proteomes" id="UP001166293"/>
    </source>
</evidence>
<organism evidence="2 3">
    <name type="scientific">Thalassococcus arenae</name>
    <dbReference type="NCBI Taxonomy" id="2851652"/>
    <lineage>
        <taxon>Bacteria</taxon>
        <taxon>Pseudomonadati</taxon>
        <taxon>Pseudomonadota</taxon>
        <taxon>Alphaproteobacteria</taxon>
        <taxon>Rhodobacterales</taxon>
        <taxon>Roseobacteraceae</taxon>
        <taxon>Thalassococcus</taxon>
    </lineage>
</organism>
<evidence type="ECO:0000259" key="1">
    <source>
        <dbReference type="Pfam" id="PF07238"/>
    </source>
</evidence>
<dbReference type="RefSeq" id="WP_217776872.1">
    <property type="nucleotide sequence ID" value="NZ_JAHRWL010000001.1"/>
</dbReference>
<dbReference type="Pfam" id="PF07238">
    <property type="entry name" value="PilZ"/>
    <property type="match status" value="1"/>
</dbReference>